<accession>A0A8R7URB6</accession>
<evidence type="ECO:0000313" key="1">
    <source>
        <dbReference type="EnsemblPlants" id="TuG1812G0600000680.01.T01.cds418690"/>
    </source>
</evidence>
<sequence>MLSAIREKLQFLCEQIVSCILSLLLNLEHNHYDHLHARVPWAEAVPPIMLW</sequence>
<protein>
    <submittedName>
        <fullName evidence="1">Uncharacterized protein</fullName>
    </submittedName>
</protein>
<dbReference type="EnsemblPlants" id="TuG1812G0600000680.01.T01">
    <property type="protein sequence ID" value="TuG1812G0600000680.01.T01.cds418690"/>
    <property type="gene ID" value="TuG1812G0600000680.01"/>
</dbReference>
<dbReference type="AlphaFoldDB" id="A0A8R7URB6"/>
<name>A0A8R7URB6_TRIUA</name>
<reference evidence="1" key="2">
    <citation type="submission" date="2018-03" db="EMBL/GenBank/DDBJ databases">
        <title>The Triticum urartu genome reveals the dynamic nature of wheat genome evolution.</title>
        <authorList>
            <person name="Ling H."/>
            <person name="Ma B."/>
            <person name="Shi X."/>
            <person name="Liu H."/>
            <person name="Dong L."/>
            <person name="Sun H."/>
            <person name="Cao Y."/>
            <person name="Gao Q."/>
            <person name="Zheng S."/>
            <person name="Li Y."/>
            <person name="Yu Y."/>
            <person name="Du H."/>
            <person name="Qi M."/>
            <person name="Li Y."/>
            <person name="Yu H."/>
            <person name="Cui Y."/>
            <person name="Wang N."/>
            <person name="Chen C."/>
            <person name="Wu H."/>
            <person name="Zhao Y."/>
            <person name="Zhang J."/>
            <person name="Li Y."/>
            <person name="Zhou W."/>
            <person name="Zhang B."/>
            <person name="Hu W."/>
            <person name="Eijk M."/>
            <person name="Tang J."/>
            <person name="Witsenboer H."/>
            <person name="Zhao S."/>
            <person name="Li Z."/>
            <person name="Zhang A."/>
            <person name="Wang D."/>
            <person name="Liang C."/>
        </authorList>
    </citation>
    <scope>NUCLEOTIDE SEQUENCE [LARGE SCALE GENOMIC DNA]</scope>
    <source>
        <strain evidence="1">cv. G1812</strain>
    </source>
</reference>
<dbReference type="Proteomes" id="UP000015106">
    <property type="component" value="Chromosome 6"/>
</dbReference>
<reference evidence="2" key="1">
    <citation type="journal article" date="2013" name="Nature">
        <title>Draft genome of the wheat A-genome progenitor Triticum urartu.</title>
        <authorList>
            <person name="Ling H.Q."/>
            <person name="Zhao S."/>
            <person name="Liu D."/>
            <person name="Wang J."/>
            <person name="Sun H."/>
            <person name="Zhang C."/>
            <person name="Fan H."/>
            <person name="Li D."/>
            <person name="Dong L."/>
            <person name="Tao Y."/>
            <person name="Gao C."/>
            <person name="Wu H."/>
            <person name="Li Y."/>
            <person name="Cui Y."/>
            <person name="Guo X."/>
            <person name="Zheng S."/>
            <person name="Wang B."/>
            <person name="Yu K."/>
            <person name="Liang Q."/>
            <person name="Yang W."/>
            <person name="Lou X."/>
            <person name="Chen J."/>
            <person name="Feng M."/>
            <person name="Jian J."/>
            <person name="Zhang X."/>
            <person name="Luo G."/>
            <person name="Jiang Y."/>
            <person name="Liu J."/>
            <person name="Wang Z."/>
            <person name="Sha Y."/>
            <person name="Zhang B."/>
            <person name="Wu H."/>
            <person name="Tang D."/>
            <person name="Shen Q."/>
            <person name="Xue P."/>
            <person name="Zou S."/>
            <person name="Wang X."/>
            <person name="Liu X."/>
            <person name="Wang F."/>
            <person name="Yang Y."/>
            <person name="An X."/>
            <person name="Dong Z."/>
            <person name="Zhang K."/>
            <person name="Zhang X."/>
            <person name="Luo M.C."/>
            <person name="Dvorak J."/>
            <person name="Tong Y."/>
            <person name="Wang J."/>
            <person name="Yang H."/>
            <person name="Li Z."/>
            <person name="Wang D."/>
            <person name="Zhang A."/>
            <person name="Wang J."/>
        </authorList>
    </citation>
    <scope>NUCLEOTIDE SEQUENCE</scope>
    <source>
        <strain evidence="2">cv. G1812</strain>
    </source>
</reference>
<reference evidence="1" key="3">
    <citation type="submission" date="2022-06" db="UniProtKB">
        <authorList>
            <consortium name="EnsemblPlants"/>
        </authorList>
    </citation>
    <scope>IDENTIFICATION</scope>
</reference>
<evidence type="ECO:0000313" key="2">
    <source>
        <dbReference type="Proteomes" id="UP000015106"/>
    </source>
</evidence>
<keyword evidence="2" id="KW-1185">Reference proteome</keyword>
<organism evidence="1 2">
    <name type="scientific">Triticum urartu</name>
    <name type="common">Red wild einkorn</name>
    <name type="synonym">Crithodium urartu</name>
    <dbReference type="NCBI Taxonomy" id="4572"/>
    <lineage>
        <taxon>Eukaryota</taxon>
        <taxon>Viridiplantae</taxon>
        <taxon>Streptophyta</taxon>
        <taxon>Embryophyta</taxon>
        <taxon>Tracheophyta</taxon>
        <taxon>Spermatophyta</taxon>
        <taxon>Magnoliopsida</taxon>
        <taxon>Liliopsida</taxon>
        <taxon>Poales</taxon>
        <taxon>Poaceae</taxon>
        <taxon>BOP clade</taxon>
        <taxon>Pooideae</taxon>
        <taxon>Triticodae</taxon>
        <taxon>Triticeae</taxon>
        <taxon>Triticinae</taxon>
        <taxon>Triticum</taxon>
    </lineage>
</organism>
<proteinExistence type="predicted"/>
<dbReference type="Gramene" id="TuG1812G0600000680.01.T01">
    <property type="protein sequence ID" value="TuG1812G0600000680.01.T01.cds418690"/>
    <property type="gene ID" value="TuG1812G0600000680.01"/>
</dbReference>